<dbReference type="Proteomes" id="UP001304419">
    <property type="component" value="Chromosome 1"/>
</dbReference>
<evidence type="ECO:0000313" key="1">
    <source>
        <dbReference type="EMBL" id="NLR21444.1"/>
    </source>
</evidence>
<reference evidence="1" key="1">
    <citation type="submission" date="2019-10" db="EMBL/GenBank/DDBJ databases">
        <authorList>
            <person name="Paulsen S."/>
        </authorList>
    </citation>
    <scope>NUCLEOTIDE SEQUENCE</scope>
    <source>
        <strain evidence="1">LMG 19692</strain>
    </source>
</reference>
<reference evidence="2 4" key="2">
    <citation type="submission" date="2023-10" db="EMBL/GenBank/DDBJ databases">
        <title>To unveil natural product biosynthetic capacity in Pseudoalteromonas.</title>
        <authorList>
            <person name="Wang J."/>
        </authorList>
    </citation>
    <scope>NUCLEOTIDE SEQUENCE [LARGE SCALE GENOMIC DNA]</scope>
    <source>
        <strain evidence="2 4">DSM 15914</strain>
    </source>
</reference>
<evidence type="ECO:0000313" key="4">
    <source>
        <dbReference type="Proteomes" id="UP001304419"/>
    </source>
</evidence>
<evidence type="ECO:0000313" key="2">
    <source>
        <dbReference type="EMBL" id="WOX30187.1"/>
    </source>
</evidence>
<accession>A0A8I2H5I5</accession>
<dbReference type="EMBL" id="CP137578">
    <property type="protein sequence ID" value="WOX30187.1"/>
    <property type="molecule type" value="Genomic_DNA"/>
</dbReference>
<dbReference type="Proteomes" id="UP000646877">
    <property type="component" value="Unassembled WGS sequence"/>
</dbReference>
<evidence type="ECO:0000313" key="3">
    <source>
        <dbReference type="Proteomes" id="UP000646877"/>
    </source>
</evidence>
<protein>
    <submittedName>
        <fullName evidence="1">Uncharacterized protein</fullName>
    </submittedName>
</protein>
<dbReference type="AlphaFoldDB" id="A0A8I2H5I5"/>
<gene>
    <name evidence="1" type="ORF">F9Y85_08960</name>
    <name evidence="2" type="ORF">R5H13_08000</name>
</gene>
<sequence>MKSKDDVWKKACSTSMNKWIGIIEEETEIVSFGSNPTQKMHDLIDKIKHAIATGDNFDTSIDELIQETFDKGVQSGFAKGLAKFIDGSITTKKIRNENSWILSTNSKQYQITAKLPSAGEKTIQTTSYIKISEHGFE</sequence>
<proteinExistence type="predicted"/>
<keyword evidence="4" id="KW-1185">Reference proteome</keyword>
<organism evidence="1 3">
    <name type="scientific">Pseudoalteromonas maricaloris</name>
    <dbReference type="NCBI Taxonomy" id="184924"/>
    <lineage>
        <taxon>Bacteria</taxon>
        <taxon>Pseudomonadati</taxon>
        <taxon>Pseudomonadota</taxon>
        <taxon>Gammaproteobacteria</taxon>
        <taxon>Alteromonadales</taxon>
        <taxon>Pseudoalteromonadaceae</taxon>
        <taxon>Pseudoalteromonas</taxon>
    </lineage>
</organism>
<dbReference type="RefSeq" id="WP_039495603.1">
    <property type="nucleotide sequence ID" value="NZ_CBCSDF010000001.1"/>
</dbReference>
<name>A0A8I2H5I5_9GAMM</name>
<dbReference type="EMBL" id="WEIA01000004">
    <property type="protein sequence ID" value="NLR21444.1"/>
    <property type="molecule type" value="Genomic_DNA"/>
</dbReference>